<keyword evidence="8" id="KW-0902">Two-component regulatory system</keyword>
<dbReference type="OrthoDB" id="227596at2"/>
<keyword evidence="7" id="KW-0067">ATP-binding</keyword>
<sequence>MDTTAPIDRPTPERTRPELTPSAHAWRFAGCAAISLVVWSQAAEAEWNEVRWLFWVEVLLGLAAFVVVLFRRRWPVTVALVVALMSAVSGLAAGPATLAGVSVATYRRAVPILVVGLVNLAAAQTYSYTAPFEIRNHWSVVFLINVVVNGAMMGWGMFIGSRRELIWSLQQRALRAEAEQALRVDQARTNERARIAREMHDVLAHRITQVSMHAGALAFRDDLASDQLRDGLGQIQGQANEALHELRGVLGVLRDDATGVRADAPQPTYDDIETLVARACASGTRIDLLDEVDRSEGPVPDVVGRTAYRLVQEGITNARKHAPGALLKVHLAGSPADGLHLRLRNPLGFGTSAAPGAGLGLVGLAERVEVRGGRLSHRVDGGMFELTAWVPWSA</sequence>
<dbReference type="GO" id="GO:0016020">
    <property type="term" value="C:membrane"/>
    <property type="evidence" value="ECO:0007669"/>
    <property type="project" value="InterPro"/>
</dbReference>
<accession>A0A2T8F5T1</accession>
<evidence type="ECO:0000256" key="3">
    <source>
        <dbReference type="ARBA" id="ARBA00022553"/>
    </source>
</evidence>
<dbReference type="GO" id="GO:0000155">
    <property type="term" value="F:phosphorelay sensor kinase activity"/>
    <property type="evidence" value="ECO:0007669"/>
    <property type="project" value="InterPro"/>
</dbReference>
<name>A0A2T8F5T1_9ACTN</name>
<dbReference type="Pfam" id="PF07730">
    <property type="entry name" value="HisKA_3"/>
    <property type="match status" value="1"/>
</dbReference>
<dbReference type="Gene3D" id="1.20.5.1930">
    <property type="match status" value="1"/>
</dbReference>
<dbReference type="InterPro" id="IPR036890">
    <property type="entry name" value="HATPase_C_sf"/>
</dbReference>
<dbReference type="Proteomes" id="UP000246018">
    <property type="component" value="Unassembled WGS sequence"/>
</dbReference>
<evidence type="ECO:0000313" key="12">
    <source>
        <dbReference type="Proteomes" id="UP000246018"/>
    </source>
</evidence>
<evidence type="ECO:0000256" key="5">
    <source>
        <dbReference type="ARBA" id="ARBA00022741"/>
    </source>
</evidence>
<dbReference type="GO" id="GO:0005524">
    <property type="term" value="F:ATP binding"/>
    <property type="evidence" value="ECO:0007669"/>
    <property type="project" value="UniProtKB-KW"/>
</dbReference>
<dbReference type="EC" id="2.7.13.3" evidence="2"/>
<evidence type="ECO:0000313" key="11">
    <source>
        <dbReference type="EMBL" id="PVG81066.1"/>
    </source>
</evidence>
<keyword evidence="9" id="KW-1133">Transmembrane helix</keyword>
<keyword evidence="6 11" id="KW-0418">Kinase</keyword>
<protein>
    <recommendedName>
        <fullName evidence="2">histidine kinase</fullName>
        <ecNumber evidence="2">2.7.13.3</ecNumber>
    </recommendedName>
</protein>
<evidence type="ECO:0000256" key="6">
    <source>
        <dbReference type="ARBA" id="ARBA00022777"/>
    </source>
</evidence>
<evidence type="ECO:0000259" key="10">
    <source>
        <dbReference type="Pfam" id="PF07730"/>
    </source>
</evidence>
<feature type="transmembrane region" description="Helical" evidence="9">
    <location>
        <begin position="52"/>
        <end position="70"/>
    </location>
</feature>
<evidence type="ECO:0000256" key="8">
    <source>
        <dbReference type="ARBA" id="ARBA00023012"/>
    </source>
</evidence>
<keyword evidence="4" id="KW-0808">Transferase</keyword>
<dbReference type="RefSeq" id="WP_116573992.1">
    <property type="nucleotide sequence ID" value="NZ_QDGZ01000010.1"/>
</dbReference>
<evidence type="ECO:0000256" key="1">
    <source>
        <dbReference type="ARBA" id="ARBA00000085"/>
    </source>
</evidence>
<comment type="catalytic activity">
    <reaction evidence="1">
        <text>ATP + protein L-histidine = ADP + protein N-phospho-L-histidine.</text>
        <dbReference type="EC" id="2.7.13.3"/>
    </reaction>
</comment>
<feature type="transmembrane region" description="Helical" evidence="9">
    <location>
        <begin position="110"/>
        <end position="128"/>
    </location>
</feature>
<feature type="transmembrane region" description="Helical" evidence="9">
    <location>
        <begin position="76"/>
        <end position="98"/>
    </location>
</feature>
<dbReference type="InterPro" id="IPR050482">
    <property type="entry name" value="Sensor_HK_TwoCompSys"/>
</dbReference>
<evidence type="ECO:0000256" key="4">
    <source>
        <dbReference type="ARBA" id="ARBA00022679"/>
    </source>
</evidence>
<gene>
    <name evidence="11" type="ORF">DDE18_19820</name>
</gene>
<keyword evidence="12" id="KW-1185">Reference proteome</keyword>
<evidence type="ECO:0000256" key="9">
    <source>
        <dbReference type="SAM" id="Phobius"/>
    </source>
</evidence>
<dbReference type="Gene3D" id="3.30.565.10">
    <property type="entry name" value="Histidine kinase-like ATPase, C-terminal domain"/>
    <property type="match status" value="1"/>
</dbReference>
<proteinExistence type="predicted"/>
<organism evidence="11 12">
    <name type="scientific">Nocardioides gansuensis</name>
    <dbReference type="NCBI Taxonomy" id="2138300"/>
    <lineage>
        <taxon>Bacteria</taxon>
        <taxon>Bacillati</taxon>
        <taxon>Actinomycetota</taxon>
        <taxon>Actinomycetes</taxon>
        <taxon>Propionibacteriales</taxon>
        <taxon>Nocardioidaceae</taxon>
        <taxon>Nocardioides</taxon>
    </lineage>
</organism>
<dbReference type="GO" id="GO:0046983">
    <property type="term" value="F:protein dimerization activity"/>
    <property type="evidence" value="ECO:0007669"/>
    <property type="project" value="InterPro"/>
</dbReference>
<keyword evidence="5" id="KW-0547">Nucleotide-binding</keyword>
<dbReference type="CDD" id="cd16917">
    <property type="entry name" value="HATPase_UhpB-NarQ-NarX-like"/>
    <property type="match status" value="1"/>
</dbReference>
<dbReference type="InterPro" id="IPR011712">
    <property type="entry name" value="Sig_transdc_His_kin_sub3_dim/P"/>
</dbReference>
<dbReference type="AlphaFoldDB" id="A0A2T8F5T1"/>
<comment type="caution">
    <text evidence="11">The sequence shown here is derived from an EMBL/GenBank/DDBJ whole genome shotgun (WGS) entry which is preliminary data.</text>
</comment>
<feature type="domain" description="Signal transduction histidine kinase subgroup 3 dimerisation and phosphoacceptor" evidence="10">
    <location>
        <begin position="191"/>
        <end position="256"/>
    </location>
</feature>
<evidence type="ECO:0000256" key="2">
    <source>
        <dbReference type="ARBA" id="ARBA00012438"/>
    </source>
</evidence>
<evidence type="ECO:0000256" key="7">
    <source>
        <dbReference type="ARBA" id="ARBA00022840"/>
    </source>
</evidence>
<keyword evidence="9" id="KW-0812">Transmembrane</keyword>
<reference evidence="11 12" key="1">
    <citation type="submission" date="2018-04" db="EMBL/GenBank/DDBJ databases">
        <title>Genome of Nocardioides gansuensis WSJ-1.</title>
        <authorList>
            <person name="Wu S."/>
            <person name="Wang G."/>
        </authorList>
    </citation>
    <scope>NUCLEOTIDE SEQUENCE [LARGE SCALE GENOMIC DNA]</scope>
    <source>
        <strain evidence="11 12">WSJ-1</strain>
    </source>
</reference>
<dbReference type="PANTHER" id="PTHR24421:SF10">
    <property type="entry name" value="NITRATE_NITRITE SENSOR PROTEIN NARQ"/>
    <property type="match status" value="1"/>
</dbReference>
<feature type="transmembrane region" description="Helical" evidence="9">
    <location>
        <begin position="24"/>
        <end position="40"/>
    </location>
</feature>
<dbReference type="EMBL" id="QDGZ01000010">
    <property type="protein sequence ID" value="PVG81066.1"/>
    <property type="molecule type" value="Genomic_DNA"/>
</dbReference>
<keyword evidence="9" id="KW-0472">Membrane</keyword>
<feature type="transmembrane region" description="Helical" evidence="9">
    <location>
        <begin position="140"/>
        <end position="160"/>
    </location>
</feature>
<dbReference type="PANTHER" id="PTHR24421">
    <property type="entry name" value="NITRATE/NITRITE SENSOR PROTEIN NARX-RELATED"/>
    <property type="match status" value="1"/>
</dbReference>
<keyword evidence="3" id="KW-0597">Phosphoprotein</keyword>